<keyword evidence="3" id="KW-0808">Transferase</keyword>
<dbReference type="GO" id="GO:0016746">
    <property type="term" value="F:acyltransferase activity"/>
    <property type="evidence" value="ECO:0007669"/>
    <property type="project" value="UniProtKB-KW"/>
</dbReference>
<feature type="domain" description="N-acetyltransferase" evidence="2">
    <location>
        <begin position="131"/>
        <end position="207"/>
    </location>
</feature>
<evidence type="ECO:0000256" key="1">
    <source>
        <dbReference type="SAM" id="MobiDB-lite"/>
    </source>
</evidence>
<feature type="region of interest" description="Disordered" evidence="1">
    <location>
        <begin position="76"/>
        <end position="129"/>
    </location>
</feature>
<feature type="compositionally biased region" description="Low complexity" evidence="1">
    <location>
        <begin position="88"/>
        <end position="98"/>
    </location>
</feature>
<feature type="domain" description="N-acetyltransferase" evidence="2">
    <location>
        <begin position="8"/>
        <end position="70"/>
    </location>
</feature>
<gene>
    <name evidence="3" type="ORF">ACFY05_12000</name>
</gene>
<feature type="compositionally biased region" description="Basic and acidic residues" evidence="1">
    <location>
        <begin position="99"/>
        <end position="124"/>
    </location>
</feature>
<evidence type="ECO:0000259" key="2">
    <source>
        <dbReference type="Pfam" id="PF13302"/>
    </source>
</evidence>
<evidence type="ECO:0000313" key="4">
    <source>
        <dbReference type="Proteomes" id="UP001602119"/>
    </source>
</evidence>
<sequence length="227" mass="24856">MDVLRTERLELRRPVIGDIAEVYAVHADPETSRHHPSGPDADEQASRVRLQGWIADWRERGIGYWTVRARPLQEAVETPAARAGESGTPARARATAARRTTEDARGIGEHPGSRDRMLSGRGEEAAPGAGGEVLGFGGLRFHELEGEEVLNLYYRFRPSAWGRGYAPEMAAAALAVGRERFPGVPIVAIIRDSNLPSLKVAERIGMRHDRTITYVGTNSHVFLLGSS</sequence>
<evidence type="ECO:0000313" key="3">
    <source>
        <dbReference type="EMBL" id="MFF4773572.1"/>
    </source>
</evidence>
<protein>
    <submittedName>
        <fullName evidence="3">GNAT family N-acetyltransferase</fullName>
        <ecNumber evidence="3">2.3.-.-</ecNumber>
    </submittedName>
</protein>
<reference evidence="3 4" key="1">
    <citation type="submission" date="2024-10" db="EMBL/GenBank/DDBJ databases">
        <title>The Natural Products Discovery Center: Release of the First 8490 Sequenced Strains for Exploring Actinobacteria Biosynthetic Diversity.</title>
        <authorList>
            <person name="Kalkreuter E."/>
            <person name="Kautsar S.A."/>
            <person name="Yang D."/>
            <person name="Bader C.D."/>
            <person name="Teijaro C.N."/>
            <person name="Fluegel L."/>
            <person name="Davis C.M."/>
            <person name="Simpson J.R."/>
            <person name="Lauterbach L."/>
            <person name="Steele A.D."/>
            <person name="Gui C."/>
            <person name="Meng S."/>
            <person name="Li G."/>
            <person name="Viehrig K."/>
            <person name="Ye F."/>
            <person name="Su P."/>
            <person name="Kiefer A.F."/>
            <person name="Nichols A."/>
            <person name="Cepeda A.J."/>
            <person name="Yan W."/>
            <person name="Fan B."/>
            <person name="Jiang Y."/>
            <person name="Adhikari A."/>
            <person name="Zheng C.-J."/>
            <person name="Schuster L."/>
            <person name="Cowan T.M."/>
            <person name="Smanski M.J."/>
            <person name="Chevrette M.G."/>
            <person name="De Carvalho L.P.S."/>
            <person name="Shen B."/>
        </authorList>
    </citation>
    <scope>NUCLEOTIDE SEQUENCE [LARGE SCALE GENOMIC DNA]</scope>
    <source>
        <strain evidence="3 4">NPDC001281</strain>
    </source>
</reference>
<dbReference type="Pfam" id="PF13302">
    <property type="entry name" value="Acetyltransf_3"/>
    <property type="match status" value="2"/>
</dbReference>
<dbReference type="EMBL" id="JBIAXI010000006">
    <property type="protein sequence ID" value="MFF4773572.1"/>
    <property type="molecule type" value="Genomic_DNA"/>
</dbReference>
<dbReference type="PANTHER" id="PTHR43792:SF1">
    <property type="entry name" value="N-ACETYLTRANSFERASE DOMAIN-CONTAINING PROTEIN"/>
    <property type="match status" value="1"/>
</dbReference>
<proteinExistence type="predicted"/>
<dbReference type="InterPro" id="IPR016181">
    <property type="entry name" value="Acyl_CoA_acyltransferase"/>
</dbReference>
<dbReference type="InterPro" id="IPR051531">
    <property type="entry name" value="N-acetyltransferase"/>
</dbReference>
<dbReference type="SUPFAM" id="SSF55729">
    <property type="entry name" value="Acyl-CoA N-acyltransferases (Nat)"/>
    <property type="match status" value="1"/>
</dbReference>
<accession>A0ABW6V675</accession>
<dbReference type="PANTHER" id="PTHR43792">
    <property type="entry name" value="GNAT FAMILY, PUTATIVE (AFU_ORTHOLOGUE AFUA_3G00765)-RELATED-RELATED"/>
    <property type="match status" value="1"/>
</dbReference>
<dbReference type="EC" id="2.3.-.-" evidence="3"/>
<keyword evidence="3" id="KW-0012">Acyltransferase</keyword>
<comment type="caution">
    <text evidence="3">The sequence shown here is derived from an EMBL/GenBank/DDBJ whole genome shotgun (WGS) entry which is preliminary data.</text>
</comment>
<keyword evidence="4" id="KW-1185">Reference proteome</keyword>
<dbReference type="Gene3D" id="3.40.630.30">
    <property type="match status" value="1"/>
</dbReference>
<name>A0ABW6V675_MICFU</name>
<dbReference type="RefSeq" id="WP_387341959.1">
    <property type="nucleotide sequence ID" value="NZ_JBIAXI010000006.1"/>
</dbReference>
<organism evidence="3 4">
    <name type="scientific">Microtetraspora fusca</name>
    <dbReference type="NCBI Taxonomy" id="1997"/>
    <lineage>
        <taxon>Bacteria</taxon>
        <taxon>Bacillati</taxon>
        <taxon>Actinomycetota</taxon>
        <taxon>Actinomycetes</taxon>
        <taxon>Streptosporangiales</taxon>
        <taxon>Streptosporangiaceae</taxon>
        <taxon>Microtetraspora</taxon>
    </lineage>
</organism>
<dbReference type="Proteomes" id="UP001602119">
    <property type="component" value="Unassembled WGS sequence"/>
</dbReference>
<dbReference type="InterPro" id="IPR000182">
    <property type="entry name" value="GNAT_dom"/>
</dbReference>